<feature type="transmembrane region" description="Helical" evidence="8">
    <location>
        <begin position="515"/>
        <end position="537"/>
    </location>
</feature>
<dbReference type="Pfam" id="PF02028">
    <property type="entry name" value="BCCT"/>
    <property type="match status" value="1"/>
</dbReference>
<evidence type="ECO:0000256" key="5">
    <source>
        <dbReference type="ARBA" id="ARBA00022692"/>
    </source>
</evidence>
<dbReference type="PANTHER" id="PTHR30047">
    <property type="entry name" value="HIGH-AFFINITY CHOLINE TRANSPORT PROTEIN-RELATED"/>
    <property type="match status" value="1"/>
</dbReference>
<feature type="transmembrane region" description="Helical" evidence="8">
    <location>
        <begin position="358"/>
        <end position="375"/>
    </location>
</feature>
<dbReference type="GO" id="GO:0005886">
    <property type="term" value="C:plasma membrane"/>
    <property type="evidence" value="ECO:0007669"/>
    <property type="project" value="UniProtKB-SubCell"/>
</dbReference>
<feature type="transmembrane region" description="Helical" evidence="8">
    <location>
        <begin position="51"/>
        <end position="70"/>
    </location>
</feature>
<feature type="transmembrane region" description="Helical" evidence="8">
    <location>
        <begin position="90"/>
        <end position="109"/>
    </location>
</feature>
<dbReference type="HOGENOM" id="CLU_010118_5_2_6"/>
<feature type="transmembrane region" description="Helical" evidence="8">
    <location>
        <begin position="304"/>
        <end position="328"/>
    </location>
</feature>
<keyword evidence="7 8" id="KW-0472">Membrane</keyword>
<evidence type="ECO:0000313" key="9">
    <source>
        <dbReference type="EMBL" id="ABM61031.1"/>
    </source>
</evidence>
<evidence type="ECO:0000313" key="10">
    <source>
        <dbReference type="Proteomes" id="UP000000647"/>
    </source>
</evidence>
<name>A1WTL9_HALHL</name>
<protein>
    <submittedName>
        <fullName evidence="9">Choline/carnitine/betaine transporter</fullName>
    </submittedName>
</protein>
<dbReference type="NCBIfam" id="TIGR00842">
    <property type="entry name" value="bcct"/>
    <property type="match status" value="1"/>
</dbReference>
<evidence type="ECO:0000256" key="1">
    <source>
        <dbReference type="ARBA" id="ARBA00004651"/>
    </source>
</evidence>
<keyword evidence="5 8" id="KW-0812">Transmembrane</keyword>
<accession>A1WTL9</accession>
<dbReference type="RefSeq" id="WP_011813054.1">
    <property type="nucleotide sequence ID" value="NC_008789.1"/>
</dbReference>
<dbReference type="PANTHER" id="PTHR30047:SF7">
    <property type="entry name" value="HIGH-AFFINITY CHOLINE TRANSPORT PROTEIN"/>
    <property type="match status" value="1"/>
</dbReference>
<evidence type="ECO:0000256" key="3">
    <source>
        <dbReference type="ARBA" id="ARBA00022448"/>
    </source>
</evidence>
<keyword evidence="3" id="KW-0813">Transport</keyword>
<proteinExistence type="inferred from homology"/>
<dbReference type="OrthoDB" id="9775735at2"/>
<dbReference type="KEGG" id="hha:Hhal_0237"/>
<dbReference type="GO" id="GO:0022857">
    <property type="term" value="F:transmembrane transporter activity"/>
    <property type="evidence" value="ECO:0007669"/>
    <property type="project" value="InterPro"/>
</dbReference>
<dbReference type="AlphaFoldDB" id="A1WTL9"/>
<dbReference type="EMBL" id="CP000544">
    <property type="protein sequence ID" value="ABM61031.1"/>
    <property type="molecule type" value="Genomic_DNA"/>
</dbReference>
<reference evidence="10" key="1">
    <citation type="submission" date="2006-12" db="EMBL/GenBank/DDBJ databases">
        <title>Complete sequence of Halorhodospira halophila SL1.</title>
        <authorList>
            <consortium name="US DOE Joint Genome Institute"/>
            <person name="Copeland A."/>
            <person name="Lucas S."/>
            <person name="Lapidus A."/>
            <person name="Barry K."/>
            <person name="Detter J.C."/>
            <person name="Glavina del Rio T."/>
            <person name="Hammon N."/>
            <person name="Israni S."/>
            <person name="Dalin E."/>
            <person name="Tice H."/>
            <person name="Pitluck S."/>
            <person name="Saunders E."/>
            <person name="Brettin T."/>
            <person name="Bruce D."/>
            <person name="Han C."/>
            <person name="Tapia R."/>
            <person name="Schmutz J."/>
            <person name="Larimer F."/>
            <person name="Land M."/>
            <person name="Hauser L."/>
            <person name="Kyrpides N."/>
            <person name="Mikhailova N."/>
            <person name="Hoff W."/>
            <person name="Richardson P."/>
        </authorList>
    </citation>
    <scope>NUCLEOTIDE SEQUENCE [LARGE SCALE GENOMIC DNA]</scope>
    <source>
        <strain evidence="10">DSM 244 / SL1</strain>
    </source>
</reference>
<sequence>MTDPNNTDPKEVKKEIEELEQAYETDHEIGDQNISTEIKPIGLALDLHNPVFIVSSALILVFLIGTLIFTAPAQEALEGVRGWATSSFDWFFLTAGNIFVLFCLLLIVLPLGSIRIGGQDAKPDFSRLSWFTMLFAAGMGIGLMFWAVAEPVGYYTEWFGSPFNIEGGTDEAAKAAMGATMYHWGLHPWAIYGVMALALAFFTYNKGLPLTVRSVFYPLLGERVWGPLGHIIDTVAVLATIFGLATSLGFGAQQAASGLSYVFEAVPDTLGTQVAIIIGVTVAALVSVLRGIDGGIKLLSNLNISLAGLLMLFVIIAGGAIAFVTQLWHTTSAYAGDFFALSNPVGREDETFLQGWTAFYWAWWISWSPFVGMFIARVSRGRTVREFMTAVLIVPTVVTIFWMSAFGGVGLQQAIEGIGALADGIGADESMALFHMLEQLPWTLLTASVAVFLVLVFFVTSSDSGSLVIDSITAGGKTDAPDAQRVYWVVMEGLIAGVLLFIGGDAALSALQAGAVSAGLPFTVVLLLVCLSLLIGLRHERRLIKLTQQA</sequence>
<reference evidence="9 10" key="2">
    <citation type="journal article" date="2013" name="Stand. Genomic Sci.">
        <title>Complete genome sequence of Halorhodospira halophila SL1.</title>
        <authorList>
            <person name="Challacombe J.F."/>
            <person name="Majid S."/>
            <person name="Deole R."/>
            <person name="Brettin T.S."/>
            <person name="Bruce D."/>
            <person name="Delano S.F."/>
            <person name="Detter J.C."/>
            <person name="Gleasner C.D."/>
            <person name="Han C.S."/>
            <person name="Misra M."/>
            <person name="Reitenga K.G."/>
            <person name="Mikhailova N."/>
            <person name="Woyke T."/>
            <person name="Pitluck S."/>
            <person name="Nolan M."/>
            <person name="Land M.L."/>
            <person name="Saunders E."/>
            <person name="Tapia R."/>
            <person name="Lapidus A."/>
            <person name="Ivanova N."/>
            <person name="Hoff W.D."/>
        </authorList>
    </citation>
    <scope>NUCLEOTIDE SEQUENCE [LARGE SCALE GENOMIC DNA]</scope>
    <source>
        <strain evidence="10">DSM 244 / SL1</strain>
    </source>
</reference>
<feature type="transmembrane region" description="Helical" evidence="8">
    <location>
        <begin position="486"/>
        <end position="503"/>
    </location>
</feature>
<evidence type="ECO:0000256" key="4">
    <source>
        <dbReference type="ARBA" id="ARBA00022475"/>
    </source>
</evidence>
<keyword evidence="6 8" id="KW-1133">Transmembrane helix</keyword>
<organism evidence="9 10">
    <name type="scientific">Halorhodospira halophila (strain DSM 244 / SL1)</name>
    <name type="common">Ectothiorhodospira halophila (strain DSM 244 / SL1)</name>
    <dbReference type="NCBI Taxonomy" id="349124"/>
    <lineage>
        <taxon>Bacteria</taxon>
        <taxon>Pseudomonadati</taxon>
        <taxon>Pseudomonadota</taxon>
        <taxon>Gammaproteobacteria</taxon>
        <taxon>Chromatiales</taxon>
        <taxon>Ectothiorhodospiraceae</taxon>
        <taxon>Halorhodospira</taxon>
    </lineage>
</organism>
<evidence type="ECO:0000256" key="2">
    <source>
        <dbReference type="ARBA" id="ARBA00005658"/>
    </source>
</evidence>
<dbReference type="eggNOG" id="COG1292">
    <property type="taxonomic scope" value="Bacteria"/>
</dbReference>
<dbReference type="InterPro" id="IPR000060">
    <property type="entry name" value="BCCT_transptr"/>
</dbReference>
<keyword evidence="10" id="KW-1185">Reference proteome</keyword>
<feature type="transmembrane region" description="Helical" evidence="8">
    <location>
        <begin position="130"/>
        <end position="149"/>
    </location>
</feature>
<feature type="transmembrane region" description="Helical" evidence="8">
    <location>
        <begin position="440"/>
        <end position="459"/>
    </location>
</feature>
<feature type="transmembrane region" description="Helical" evidence="8">
    <location>
        <begin position="387"/>
        <end position="405"/>
    </location>
</feature>
<comment type="similarity">
    <text evidence="2">Belongs to the BCCT transporter (TC 2.A.15) family.</text>
</comment>
<keyword evidence="4" id="KW-1003">Cell membrane</keyword>
<comment type="subcellular location">
    <subcellularLocation>
        <location evidence="1">Cell membrane</location>
        <topology evidence="1">Multi-pass membrane protein</topology>
    </subcellularLocation>
</comment>
<feature type="transmembrane region" description="Helical" evidence="8">
    <location>
        <begin position="186"/>
        <end position="204"/>
    </location>
</feature>
<dbReference type="Proteomes" id="UP000000647">
    <property type="component" value="Chromosome"/>
</dbReference>
<feature type="transmembrane region" description="Helical" evidence="8">
    <location>
        <begin position="270"/>
        <end position="292"/>
    </location>
</feature>
<gene>
    <name evidence="9" type="ordered locus">Hhal_0237</name>
</gene>
<evidence type="ECO:0000256" key="6">
    <source>
        <dbReference type="ARBA" id="ARBA00022989"/>
    </source>
</evidence>
<feature type="transmembrane region" description="Helical" evidence="8">
    <location>
        <begin position="225"/>
        <end position="250"/>
    </location>
</feature>
<evidence type="ECO:0000256" key="8">
    <source>
        <dbReference type="SAM" id="Phobius"/>
    </source>
</evidence>
<evidence type="ECO:0000256" key="7">
    <source>
        <dbReference type="ARBA" id="ARBA00023136"/>
    </source>
</evidence>
<dbReference type="STRING" id="349124.Hhal_0237"/>